<reference evidence="1" key="1">
    <citation type="submission" date="2022-02" db="EMBL/GenBank/DDBJ databases">
        <title>Plant Genome Project.</title>
        <authorList>
            <person name="Zhang R.-G."/>
        </authorList>
    </citation>
    <scope>NUCLEOTIDE SEQUENCE</scope>
    <source>
        <strain evidence="1">AT1</strain>
    </source>
</reference>
<organism evidence="1 2">
    <name type="scientific">Rhododendron molle</name>
    <name type="common">Chinese azalea</name>
    <name type="synonym">Azalea mollis</name>
    <dbReference type="NCBI Taxonomy" id="49168"/>
    <lineage>
        <taxon>Eukaryota</taxon>
        <taxon>Viridiplantae</taxon>
        <taxon>Streptophyta</taxon>
        <taxon>Embryophyta</taxon>
        <taxon>Tracheophyta</taxon>
        <taxon>Spermatophyta</taxon>
        <taxon>Magnoliopsida</taxon>
        <taxon>eudicotyledons</taxon>
        <taxon>Gunneridae</taxon>
        <taxon>Pentapetalae</taxon>
        <taxon>asterids</taxon>
        <taxon>Ericales</taxon>
        <taxon>Ericaceae</taxon>
        <taxon>Ericoideae</taxon>
        <taxon>Rhodoreae</taxon>
        <taxon>Rhododendron</taxon>
    </lineage>
</organism>
<dbReference type="Proteomes" id="UP001062846">
    <property type="component" value="Chromosome 11"/>
</dbReference>
<evidence type="ECO:0000313" key="2">
    <source>
        <dbReference type="Proteomes" id="UP001062846"/>
    </source>
</evidence>
<evidence type="ECO:0000313" key="1">
    <source>
        <dbReference type="EMBL" id="KAI8532234.1"/>
    </source>
</evidence>
<comment type="caution">
    <text evidence="1">The sequence shown here is derived from an EMBL/GenBank/DDBJ whole genome shotgun (WGS) entry which is preliminary data.</text>
</comment>
<proteinExistence type="predicted"/>
<gene>
    <name evidence="1" type="ORF">RHMOL_Rhmol11G0197200</name>
</gene>
<protein>
    <submittedName>
        <fullName evidence="1">Uncharacterized protein</fullName>
    </submittedName>
</protein>
<accession>A0ACC0LV52</accession>
<keyword evidence="2" id="KW-1185">Reference proteome</keyword>
<sequence>MGALDKIFWTIQGNLFLIQGISIKTLKRANEPLLSFVHSLRNADEHFELGKSNLLVRLNTSDVEIIKEQYSCCAEDDVAYQMTQKSCQEEHHTLPDGQVITIGKERCTVGEVLFQPSLLGLEAHGIVERLVPMFVVSPLCHLRIIVNCYTVLCGGTASMTGVTCSL</sequence>
<dbReference type="EMBL" id="CM046398">
    <property type="protein sequence ID" value="KAI8532234.1"/>
    <property type="molecule type" value="Genomic_DNA"/>
</dbReference>
<name>A0ACC0LV52_RHOML</name>